<dbReference type="Proteomes" id="UP000683925">
    <property type="component" value="Unassembled WGS sequence"/>
</dbReference>
<feature type="chain" id="PRO_5035801155" evidence="1">
    <location>
        <begin position="27"/>
        <end position="134"/>
    </location>
</feature>
<keyword evidence="1" id="KW-0732">Signal</keyword>
<gene>
    <name evidence="2" type="ORF">POCTA_138.1.T0300261</name>
</gene>
<name>A0A8S1TRI9_PAROT</name>
<keyword evidence="3" id="KW-1185">Reference proteome</keyword>
<proteinExistence type="predicted"/>
<sequence length="134" mass="15982">MMAKRIHILICLYLTVNIWNWKSTNYYQPQDGIAHYIEFNPAAINLRFCLLEPSCLELIISDLLRGFWNLQSNEEDLELISLLLIILEALCSGWTQSFCFNLNPYSRFQYNFITYYTFWDSYYLVIIKIDCSSF</sequence>
<comment type="caution">
    <text evidence="2">The sequence shown here is derived from an EMBL/GenBank/DDBJ whole genome shotgun (WGS) entry which is preliminary data.</text>
</comment>
<protein>
    <submittedName>
        <fullName evidence="2">Uncharacterized protein</fullName>
    </submittedName>
</protein>
<evidence type="ECO:0000313" key="3">
    <source>
        <dbReference type="Proteomes" id="UP000683925"/>
    </source>
</evidence>
<organism evidence="2 3">
    <name type="scientific">Paramecium octaurelia</name>
    <dbReference type="NCBI Taxonomy" id="43137"/>
    <lineage>
        <taxon>Eukaryota</taxon>
        <taxon>Sar</taxon>
        <taxon>Alveolata</taxon>
        <taxon>Ciliophora</taxon>
        <taxon>Intramacronucleata</taxon>
        <taxon>Oligohymenophorea</taxon>
        <taxon>Peniculida</taxon>
        <taxon>Parameciidae</taxon>
        <taxon>Paramecium</taxon>
    </lineage>
</organism>
<dbReference type="OMA" id="AKRIHIL"/>
<dbReference type="EMBL" id="CAJJDP010000030">
    <property type="protein sequence ID" value="CAD8155355.1"/>
    <property type="molecule type" value="Genomic_DNA"/>
</dbReference>
<feature type="signal peptide" evidence="1">
    <location>
        <begin position="1"/>
        <end position="26"/>
    </location>
</feature>
<reference evidence="2" key="1">
    <citation type="submission" date="2021-01" db="EMBL/GenBank/DDBJ databases">
        <authorList>
            <consortium name="Genoscope - CEA"/>
            <person name="William W."/>
        </authorList>
    </citation>
    <scope>NUCLEOTIDE SEQUENCE</scope>
</reference>
<evidence type="ECO:0000256" key="1">
    <source>
        <dbReference type="SAM" id="SignalP"/>
    </source>
</evidence>
<evidence type="ECO:0000313" key="2">
    <source>
        <dbReference type="EMBL" id="CAD8155355.1"/>
    </source>
</evidence>
<dbReference type="AlphaFoldDB" id="A0A8S1TRI9"/>
<accession>A0A8S1TRI9</accession>